<protein>
    <submittedName>
        <fullName evidence="4">3-hydroxyacyl-CoA dehydrogenase NAD-binding domain-containing protein</fullName>
    </submittedName>
</protein>
<evidence type="ECO:0000259" key="3">
    <source>
        <dbReference type="Pfam" id="PF02737"/>
    </source>
</evidence>
<dbReference type="InterPro" id="IPR006108">
    <property type="entry name" value="3HC_DH_C"/>
</dbReference>
<dbReference type="InterPro" id="IPR006180">
    <property type="entry name" value="3-OHacyl-CoA_DH_CS"/>
</dbReference>
<comment type="caution">
    <text evidence="4">The sequence shown here is derived from an EMBL/GenBank/DDBJ whole genome shotgun (WGS) entry which is preliminary data.</text>
</comment>
<name>A0ABS9BPD0_9BACT</name>
<dbReference type="PANTHER" id="PTHR48075:SF5">
    <property type="entry name" value="3-HYDROXYBUTYRYL-COA DEHYDROGENASE"/>
    <property type="match status" value="1"/>
</dbReference>
<gene>
    <name evidence="4" type="ORF">L0U88_20400</name>
</gene>
<evidence type="ECO:0000259" key="2">
    <source>
        <dbReference type="Pfam" id="PF00725"/>
    </source>
</evidence>
<dbReference type="EMBL" id="JAKEVY010000008">
    <property type="protein sequence ID" value="MCF1717015.1"/>
    <property type="molecule type" value="Genomic_DNA"/>
</dbReference>
<feature type="domain" description="3-hydroxyacyl-CoA dehydrogenase C-terminal" evidence="2">
    <location>
        <begin position="185"/>
        <end position="280"/>
    </location>
</feature>
<evidence type="ECO:0000313" key="5">
    <source>
        <dbReference type="Proteomes" id="UP001200145"/>
    </source>
</evidence>
<dbReference type="Gene3D" id="1.10.1040.50">
    <property type="match status" value="1"/>
</dbReference>
<dbReference type="PIRSF" id="PIRSF000105">
    <property type="entry name" value="HCDH"/>
    <property type="match status" value="1"/>
</dbReference>
<dbReference type="InterPro" id="IPR008927">
    <property type="entry name" value="6-PGluconate_DH-like_C_sf"/>
</dbReference>
<organism evidence="4 5">
    <name type="scientific">Flavihumibacter fluminis</name>
    <dbReference type="NCBI Taxonomy" id="2909236"/>
    <lineage>
        <taxon>Bacteria</taxon>
        <taxon>Pseudomonadati</taxon>
        <taxon>Bacteroidota</taxon>
        <taxon>Chitinophagia</taxon>
        <taxon>Chitinophagales</taxon>
        <taxon>Chitinophagaceae</taxon>
        <taxon>Flavihumibacter</taxon>
    </lineage>
</organism>
<sequence length="282" mass="30789">MKNRSLLVCGAGTMGAGIAQTAAQHGLSVMLFDLSEPVLKKAEEQIRQRLENLVQKQKISESAFDSIVQSIEYTTDISLCKAPVLLEAIVEKLSVKNKLFEELAALNGPASIYATNTSSLSVEEIAVAHPYPSQVIGMHFFNPAPLMKLVEVVTTSHSSPAVVRKIVELATNMGKTPVICKDSPGFIVNRVARPFYIEALRLAEQGVSFSLIDDLMEAAGFKMGPFRLMDLIGNDVNYAVSCSVYEQLGKPERLRPSSVQEQKVKEGNLGRKTGAGYYTYKS</sequence>
<reference evidence="4 5" key="1">
    <citation type="submission" date="2022-01" db="EMBL/GenBank/DDBJ databases">
        <title>Flavihumibacter sp. nov., isolated from sediment of a river.</title>
        <authorList>
            <person name="Liu H."/>
        </authorList>
    </citation>
    <scope>NUCLEOTIDE SEQUENCE [LARGE SCALE GENOMIC DNA]</scope>
    <source>
        <strain evidence="4 5">RY-1</strain>
    </source>
</reference>
<dbReference type="PANTHER" id="PTHR48075">
    <property type="entry name" value="3-HYDROXYACYL-COA DEHYDROGENASE FAMILY PROTEIN"/>
    <property type="match status" value="1"/>
</dbReference>
<evidence type="ECO:0000256" key="1">
    <source>
        <dbReference type="ARBA" id="ARBA00023002"/>
    </source>
</evidence>
<dbReference type="Gene3D" id="3.40.50.720">
    <property type="entry name" value="NAD(P)-binding Rossmann-like Domain"/>
    <property type="match status" value="1"/>
</dbReference>
<dbReference type="InterPro" id="IPR036291">
    <property type="entry name" value="NAD(P)-bd_dom_sf"/>
</dbReference>
<dbReference type="InterPro" id="IPR006176">
    <property type="entry name" value="3-OHacyl-CoA_DH_NAD-bd"/>
</dbReference>
<evidence type="ECO:0000313" key="4">
    <source>
        <dbReference type="EMBL" id="MCF1717015.1"/>
    </source>
</evidence>
<accession>A0ABS9BPD0</accession>
<dbReference type="Proteomes" id="UP001200145">
    <property type="component" value="Unassembled WGS sequence"/>
</dbReference>
<dbReference type="SUPFAM" id="SSF51735">
    <property type="entry name" value="NAD(P)-binding Rossmann-fold domains"/>
    <property type="match status" value="1"/>
</dbReference>
<dbReference type="Pfam" id="PF00725">
    <property type="entry name" value="3HCDH"/>
    <property type="match status" value="1"/>
</dbReference>
<dbReference type="RefSeq" id="WP_234868672.1">
    <property type="nucleotide sequence ID" value="NZ_JAKEVY010000008.1"/>
</dbReference>
<feature type="domain" description="3-hydroxyacyl-CoA dehydrogenase NAD binding" evidence="3">
    <location>
        <begin position="8"/>
        <end position="182"/>
    </location>
</feature>
<proteinExistence type="predicted"/>
<keyword evidence="5" id="KW-1185">Reference proteome</keyword>
<keyword evidence="1" id="KW-0560">Oxidoreductase</keyword>
<dbReference type="PROSITE" id="PS00067">
    <property type="entry name" value="3HCDH"/>
    <property type="match status" value="1"/>
</dbReference>
<dbReference type="InterPro" id="IPR022694">
    <property type="entry name" value="3-OHacyl-CoA_DH"/>
</dbReference>
<dbReference type="Pfam" id="PF02737">
    <property type="entry name" value="3HCDH_N"/>
    <property type="match status" value="1"/>
</dbReference>
<dbReference type="SUPFAM" id="SSF48179">
    <property type="entry name" value="6-phosphogluconate dehydrogenase C-terminal domain-like"/>
    <property type="match status" value="1"/>
</dbReference>